<dbReference type="AGR" id="MGI:1922045"/>
<protein>
    <submittedName>
        <fullName evidence="1">4930503L19Rik isoform 13 transcript variant 22</fullName>
    </submittedName>
</protein>
<dbReference type="AlphaFoldDB" id="G8CZ88"/>
<dbReference type="InterPro" id="IPR031587">
    <property type="entry name" value="LAS2"/>
</dbReference>
<evidence type="ECO:0000313" key="2">
    <source>
        <dbReference type="MGI" id="MGI:1922045"/>
    </source>
</evidence>
<organism evidence="1">
    <name type="scientific">Mus musculus</name>
    <name type="common">Mouse</name>
    <dbReference type="NCBI Taxonomy" id="10090"/>
    <lineage>
        <taxon>Eukaryota</taxon>
        <taxon>Metazoa</taxon>
        <taxon>Chordata</taxon>
        <taxon>Craniata</taxon>
        <taxon>Vertebrata</taxon>
        <taxon>Euteleostomi</taxon>
        <taxon>Mammalia</taxon>
        <taxon>Eutheria</taxon>
        <taxon>Euarchontoglires</taxon>
        <taxon>Glires</taxon>
        <taxon>Rodentia</taxon>
        <taxon>Myomorpha</taxon>
        <taxon>Muroidea</taxon>
        <taxon>Muridae</taxon>
        <taxon>Murinae</taxon>
        <taxon>Mus</taxon>
        <taxon>Mus</taxon>
    </lineage>
</organism>
<sequence>MAKLNTKLRGCSQESSVSSLLASGSLSGSRSDSAHSAHSSFVYKDQLYSSASEALQAYIDDFDLSREHPGANAVKVNTDGEIGNGLQFSSYVHIPDNAFVNLDPKQHFNPLYYRRETVNDMDAISLTTDDLLRLPADGCFSFPCVPPDHRPNKKYSGRQDSSDIKNSPSFYVDATSKSKNNIVPPYVYTNINGKKCGDKIELLILKAKKNLKQSAKDLPKPVEKDDSPCSLDKLEAERTWENVPVAFKSPVPVKADDSPQQSSRTQCVNAFLEDFLNGENQSSTLSGGKHHGPVEALKQMLFNLQTVQESFNKNKTTEPEEEIKQVSEDDLAKLQMKENMMPITRSLHKALQHLSRLRDLVDDTSGRQSPKK</sequence>
<accession>G8CZ88</accession>
<dbReference type="InterPro" id="IPR052679">
    <property type="entry name" value="Cell_Prolif_Regulator"/>
</dbReference>
<dbReference type="UCSC" id="uc029tpg.1">
    <property type="organism name" value="mouse"/>
</dbReference>
<dbReference type="EMBL" id="HQ439010">
    <property type="protein sequence ID" value="ADR31470.1"/>
    <property type="molecule type" value="mRNA"/>
</dbReference>
<dbReference type="PANTHER" id="PTHR35079:SF1">
    <property type="entry name" value="LUNG ADENOMA SUSCEPTIBILITY PROTEIN 2"/>
    <property type="match status" value="1"/>
</dbReference>
<dbReference type="Pfam" id="PF15792">
    <property type="entry name" value="LAS2"/>
    <property type="match status" value="1"/>
</dbReference>
<dbReference type="PANTHER" id="PTHR35079">
    <property type="entry name" value="LUNG ADENOMA SUSCEPTIBILITY PROTEIN 2"/>
    <property type="match status" value="1"/>
</dbReference>
<evidence type="ECO:0000313" key="1">
    <source>
        <dbReference type="EMBL" id="ADR31470.1"/>
    </source>
</evidence>
<gene>
    <name evidence="2" type="primary">4930503L19Rik</name>
</gene>
<dbReference type="OrthoDB" id="9934714at2759"/>
<reference evidence="1" key="1">
    <citation type="submission" date="2010-10" db="EMBL/GenBank/DDBJ databases">
        <title>A three-allele model for the pulmonary adenoma resistance 2 (Par2) locus in mice.</title>
        <authorList>
            <person name="Manenti G."/>
        </authorList>
    </citation>
    <scope>NUCLEOTIDE SEQUENCE</scope>
    <source>
        <strain evidence="1">A/J</strain>
        <tissue evidence="1">Lung</tissue>
    </source>
</reference>
<dbReference type="MGI" id="MGI:1922045">
    <property type="gene designation" value="4930503L19Rik"/>
</dbReference>
<proteinExistence type="evidence at transcript level"/>
<name>G8CZ88_MOUSE</name>